<protein>
    <recommendedName>
        <fullName evidence="3">ATP-dependent Clp protease proteolytic subunit</fullName>
    </recommendedName>
</protein>
<evidence type="ECO:0000313" key="2">
    <source>
        <dbReference type="EMBL" id="KKL98344.1"/>
    </source>
</evidence>
<dbReference type="GO" id="GO:0051117">
    <property type="term" value="F:ATPase binding"/>
    <property type="evidence" value="ECO:0007669"/>
    <property type="project" value="TreeGrafter"/>
</dbReference>
<dbReference type="Gene3D" id="3.90.226.10">
    <property type="entry name" value="2-enoyl-CoA Hydratase, Chain A, domain 1"/>
    <property type="match status" value="1"/>
</dbReference>
<comment type="similarity">
    <text evidence="1">Belongs to the peptidase S14 family.</text>
</comment>
<dbReference type="EMBL" id="LAZR01017946">
    <property type="protein sequence ID" value="KKL98344.1"/>
    <property type="molecule type" value="Genomic_DNA"/>
</dbReference>
<dbReference type="PANTHER" id="PTHR10381">
    <property type="entry name" value="ATP-DEPENDENT CLP PROTEASE PROTEOLYTIC SUBUNIT"/>
    <property type="match status" value="1"/>
</dbReference>
<organism evidence="2">
    <name type="scientific">marine sediment metagenome</name>
    <dbReference type="NCBI Taxonomy" id="412755"/>
    <lineage>
        <taxon>unclassified sequences</taxon>
        <taxon>metagenomes</taxon>
        <taxon>ecological metagenomes</taxon>
    </lineage>
</organism>
<dbReference type="GO" id="GO:0006515">
    <property type="term" value="P:protein quality control for misfolded or incompletely synthesized proteins"/>
    <property type="evidence" value="ECO:0007669"/>
    <property type="project" value="TreeGrafter"/>
</dbReference>
<dbReference type="InterPro" id="IPR029045">
    <property type="entry name" value="ClpP/crotonase-like_dom_sf"/>
</dbReference>
<accession>A0A0F9GHP3</accession>
<reference evidence="2" key="1">
    <citation type="journal article" date="2015" name="Nature">
        <title>Complex archaea that bridge the gap between prokaryotes and eukaryotes.</title>
        <authorList>
            <person name="Spang A."/>
            <person name="Saw J.H."/>
            <person name="Jorgensen S.L."/>
            <person name="Zaremba-Niedzwiedzka K."/>
            <person name="Martijn J."/>
            <person name="Lind A.E."/>
            <person name="van Eijk R."/>
            <person name="Schleper C."/>
            <person name="Guy L."/>
            <person name="Ettema T.J."/>
        </authorList>
    </citation>
    <scope>NUCLEOTIDE SEQUENCE</scope>
</reference>
<dbReference type="PANTHER" id="PTHR10381:SF11">
    <property type="entry name" value="ATP-DEPENDENT CLP PROTEASE PROTEOLYTIC SUBUNIT, MITOCHONDRIAL"/>
    <property type="match status" value="1"/>
</dbReference>
<evidence type="ECO:0008006" key="3">
    <source>
        <dbReference type="Google" id="ProtNLM"/>
    </source>
</evidence>
<proteinExistence type="inferred from homology"/>
<dbReference type="PRINTS" id="PR00127">
    <property type="entry name" value="CLPPROTEASEP"/>
</dbReference>
<dbReference type="GO" id="GO:0004176">
    <property type="term" value="F:ATP-dependent peptidase activity"/>
    <property type="evidence" value="ECO:0007669"/>
    <property type="project" value="InterPro"/>
</dbReference>
<dbReference type="Pfam" id="PF00574">
    <property type="entry name" value="CLP_protease"/>
    <property type="match status" value="1"/>
</dbReference>
<sequence>MSEFKRIANAIHQLEYNVNLKRGIIYLEGEIDIYSVPFFLERVNAIRDLRKDEFTNIDINAPIDLYITSPGGDINGLTALVDLITNLKCKINTIGIGHVESAAVWVLAAGTGTRYVTENVEIMVHETSSWLRGTSTNIEADAKQVKTTQNNLFGLLEKFSKKDSAFWESEVKGKNLYLSPQICIEYGLADELVKASSI</sequence>
<dbReference type="GO" id="GO:0004252">
    <property type="term" value="F:serine-type endopeptidase activity"/>
    <property type="evidence" value="ECO:0007669"/>
    <property type="project" value="InterPro"/>
</dbReference>
<dbReference type="InterPro" id="IPR023562">
    <property type="entry name" value="ClpP/TepA"/>
</dbReference>
<dbReference type="InterPro" id="IPR001907">
    <property type="entry name" value="ClpP"/>
</dbReference>
<dbReference type="GO" id="GO:0009368">
    <property type="term" value="C:endopeptidase Clp complex"/>
    <property type="evidence" value="ECO:0007669"/>
    <property type="project" value="TreeGrafter"/>
</dbReference>
<gene>
    <name evidence="2" type="ORF">LCGC14_1825320</name>
</gene>
<dbReference type="SUPFAM" id="SSF52096">
    <property type="entry name" value="ClpP/crotonase"/>
    <property type="match status" value="1"/>
</dbReference>
<evidence type="ECO:0000256" key="1">
    <source>
        <dbReference type="ARBA" id="ARBA00007039"/>
    </source>
</evidence>
<comment type="caution">
    <text evidence="2">The sequence shown here is derived from an EMBL/GenBank/DDBJ whole genome shotgun (WGS) entry which is preliminary data.</text>
</comment>
<dbReference type="AlphaFoldDB" id="A0A0F9GHP3"/>
<name>A0A0F9GHP3_9ZZZZ</name>